<dbReference type="Proteomes" id="UP000675781">
    <property type="component" value="Unassembled WGS sequence"/>
</dbReference>
<protein>
    <recommendedName>
        <fullName evidence="3">Trypsin-like serine protease</fullName>
    </recommendedName>
</protein>
<organism evidence="1 2">
    <name type="scientific">Actinospica durhamensis</name>
    <dbReference type="NCBI Taxonomy" id="1508375"/>
    <lineage>
        <taxon>Bacteria</taxon>
        <taxon>Bacillati</taxon>
        <taxon>Actinomycetota</taxon>
        <taxon>Actinomycetes</taxon>
        <taxon>Catenulisporales</taxon>
        <taxon>Actinospicaceae</taxon>
        <taxon>Actinospica</taxon>
    </lineage>
</organism>
<evidence type="ECO:0008006" key="3">
    <source>
        <dbReference type="Google" id="ProtNLM"/>
    </source>
</evidence>
<dbReference type="SUPFAM" id="SSF50494">
    <property type="entry name" value="Trypsin-like serine proteases"/>
    <property type="match status" value="1"/>
</dbReference>
<dbReference type="RefSeq" id="WP_212530275.1">
    <property type="nucleotide sequence ID" value="NZ_JAGSOG010000109.1"/>
</dbReference>
<accession>A0A941INU0</accession>
<dbReference type="Gene3D" id="2.40.10.120">
    <property type="match status" value="1"/>
</dbReference>
<comment type="caution">
    <text evidence="1">The sequence shown here is derived from an EMBL/GenBank/DDBJ whole genome shotgun (WGS) entry which is preliminary data.</text>
</comment>
<dbReference type="AlphaFoldDB" id="A0A941INU0"/>
<evidence type="ECO:0000313" key="2">
    <source>
        <dbReference type="Proteomes" id="UP000675781"/>
    </source>
</evidence>
<dbReference type="EMBL" id="JAGSOG010000109">
    <property type="protein sequence ID" value="MBR7835785.1"/>
    <property type="molecule type" value="Genomic_DNA"/>
</dbReference>
<dbReference type="Pfam" id="PF13365">
    <property type="entry name" value="Trypsin_2"/>
    <property type="match status" value="1"/>
</dbReference>
<dbReference type="InterPro" id="IPR009003">
    <property type="entry name" value="Peptidase_S1_PA"/>
</dbReference>
<reference evidence="1" key="1">
    <citation type="submission" date="2021-04" db="EMBL/GenBank/DDBJ databases">
        <title>Genome based classification of Actinospica acidithermotolerans sp. nov., an actinobacterium isolated from an Indonesian hot spring.</title>
        <authorList>
            <person name="Kusuma A.B."/>
            <person name="Putra K.E."/>
            <person name="Nafisah S."/>
            <person name="Loh J."/>
            <person name="Nouioui I."/>
            <person name="Goodfellow M."/>
        </authorList>
    </citation>
    <scope>NUCLEOTIDE SEQUENCE</scope>
    <source>
        <strain evidence="1">CSCA 57</strain>
    </source>
</reference>
<sequence>MPPSRYWVEIHHGGSCVGAGFFIMQRYVLTARECLRGVEADDTVQLHCADGLVVEGRIHGPQPQVDLALIELTKPRDAPVDLPTADVAVLEDYWLNPYRPGGGASFLTGYVDRADVLYPGRDGAPLKALQLRCDHGGGPYAGYAGSPVERVVGDRALIGVFLGQGARPPEVDGATDVLFAATMKAVAEHFDCFDVGHLMKVLTSEDGLDADSADTPSPVPERAPWQDQLDEATARAQWLEERVERGLLQAEPVKIMMLQLAKQVAGSGGASREVR</sequence>
<proteinExistence type="predicted"/>
<gene>
    <name evidence="1" type="ORF">KDL01_21105</name>
</gene>
<name>A0A941INU0_9ACTN</name>
<evidence type="ECO:0000313" key="1">
    <source>
        <dbReference type="EMBL" id="MBR7835785.1"/>
    </source>
</evidence>
<keyword evidence="2" id="KW-1185">Reference proteome</keyword>